<dbReference type="AlphaFoldDB" id="A0A6J6DBV2"/>
<keyword evidence="6" id="KW-0479">Metal-binding</keyword>
<name>A0A6J6DBV2_9ZZZZ</name>
<dbReference type="SFLD" id="SFLDG01137">
    <property type="entry name" value="C1.6.1:_Phosphoserine_Phosphat"/>
    <property type="match status" value="1"/>
</dbReference>
<evidence type="ECO:0000256" key="9">
    <source>
        <dbReference type="ARBA" id="ARBA00023299"/>
    </source>
</evidence>
<dbReference type="InterPro" id="IPR004469">
    <property type="entry name" value="PSP"/>
</dbReference>
<evidence type="ECO:0000256" key="2">
    <source>
        <dbReference type="ARBA" id="ARBA00005135"/>
    </source>
</evidence>
<evidence type="ECO:0000256" key="8">
    <source>
        <dbReference type="ARBA" id="ARBA00022842"/>
    </source>
</evidence>
<keyword evidence="7" id="KW-0378">Hydrolase</keyword>
<dbReference type="InterPro" id="IPR023214">
    <property type="entry name" value="HAD_sf"/>
</dbReference>
<keyword evidence="8" id="KW-0460">Magnesium</keyword>
<organism evidence="11">
    <name type="scientific">freshwater metagenome</name>
    <dbReference type="NCBI Taxonomy" id="449393"/>
    <lineage>
        <taxon>unclassified sequences</taxon>
        <taxon>metagenomes</taxon>
        <taxon>ecological metagenomes</taxon>
    </lineage>
</organism>
<comment type="similarity">
    <text evidence="3">Belongs to the HAD-like hydrolase superfamily. SerB family.</text>
</comment>
<dbReference type="UniPathway" id="UPA00135">
    <property type="reaction ID" value="UER00198"/>
</dbReference>
<evidence type="ECO:0000313" key="11">
    <source>
        <dbReference type="EMBL" id="CAB4561467.1"/>
    </source>
</evidence>
<proteinExistence type="inferred from homology"/>
<dbReference type="PANTHER" id="PTHR43344">
    <property type="entry name" value="PHOSPHOSERINE PHOSPHATASE"/>
    <property type="match status" value="1"/>
</dbReference>
<sequence length="212" mass="22298">MTKPKMLVQFDIDSTFIEQEAIELLAAKAGVLAEVARITESAMKGEIDFAQSLKSRVGLLKGLPVESLDEVRSEIVLTDGAVELVDLLHRLGHSVSLVSGGFVQIMQPIVSQLSIQYFRANVLEIHSGVLTGGVTGAIVDRAAKADALKEFASQAGVLLENTVAIGDGANDLDMMAIAGLSIAFNAKPIVAAAADLSINERSLRSVSSLLGL</sequence>
<evidence type="ECO:0000256" key="3">
    <source>
        <dbReference type="ARBA" id="ARBA00009184"/>
    </source>
</evidence>
<dbReference type="GO" id="GO:0036424">
    <property type="term" value="F:L-phosphoserine phosphatase activity"/>
    <property type="evidence" value="ECO:0007669"/>
    <property type="project" value="InterPro"/>
</dbReference>
<dbReference type="SFLD" id="SFLDF00029">
    <property type="entry name" value="phosphoserine_phosphatase"/>
    <property type="match status" value="1"/>
</dbReference>
<keyword evidence="9" id="KW-0718">Serine biosynthesis</keyword>
<evidence type="ECO:0000256" key="6">
    <source>
        <dbReference type="ARBA" id="ARBA00022723"/>
    </source>
</evidence>
<gene>
    <name evidence="11" type="ORF">UFOPK1689_00054</name>
</gene>
<dbReference type="PANTHER" id="PTHR43344:SF2">
    <property type="entry name" value="PHOSPHOSERINE PHOSPHATASE"/>
    <property type="match status" value="1"/>
</dbReference>
<dbReference type="GO" id="GO:0000287">
    <property type="term" value="F:magnesium ion binding"/>
    <property type="evidence" value="ECO:0007669"/>
    <property type="project" value="TreeGrafter"/>
</dbReference>
<evidence type="ECO:0000256" key="10">
    <source>
        <dbReference type="ARBA" id="ARBA00031693"/>
    </source>
</evidence>
<dbReference type="SUPFAM" id="SSF56784">
    <property type="entry name" value="HAD-like"/>
    <property type="match status" value="1"/>
</dbReference>
<dbReference type="SFLD" id="SFLDS00003">
    <property type="entry name" value="Haloacid_Dehalogenase"/>
    <property type="match status" value="1"/>
</dbReference>
<comment type="pathway">
    <text evidence="2">Amino-acid biosynthesis; L-serine biosynthesis; L-serine from 3-phospho-D-glycerate: step 3/3.</text>
</comment>
<reference evidence="11" key="1">
    <citation type="submission" date="2020-05" db="EMBL/GenBank/DDBJ databases">
        <authorList>
            <person name="Chiriac C."/>
            <person name="Salcher M."/>
            <person name="Ghai R."/>
            <person name="Kavagutti S V."/>
        </authorList>
    </citation>
    <scope>NUCLEOTIDE SEQUENCE</scope>
</reference>
<dbReference type="InterPro" id="IPR050582">
    <property type="entry name" value="HAD-like_SerB"/>
</dbReference>
<evidence type="ECO:0000256" key="1">
    <source>
        <dbReference type="ARBA" id="ARBA00001946"/>
    </source>
</evidence>
<dbReference type="SFLD" id="SFLDG01136">
    <property type="entry name" value="C1.6:_Phosphoserine_Phosphatas"/>
    <property type="match status" value="1"/>
</dbReference>
<dbReference type="GO" id="GO:0005737">
    <property type="term" value="C:cytoplasm"/>
    <property type="evidence" value="ECO:0007669"/>
    <property type="project" value="TreeGrafter"/>
</dbReference>
<dbReference type="GO" id="GO:0006564">
    <property type="term" value="P:L-serine biosynthetic process"/>
    <property type="evidence" value="ECO:0007669"/>
    <property type="project" value="UniProtKB-KW"/>
</dbReference>
<dbReference type="EMBL" id="CAEZTN010000001">
    <property type="protein sequence ID" value="CAB4561467.1"/>
    <property type="molecule type" value="Genomic_DNA"/>
</dbReference>
<keyword evidence="5" id="KW-0028">Amino-acid biosynthesis</keyword>
<dbReference type="NCBIfam" id="TIGR00338">
    <property type="entry name" value="serB"/>
    <property type="match status" value="1"/>
</dbReference>
<dbReference type="InterPro" id="IPR036412">
    <property type="entry name" value="HAD-like_sf"/>
</dbReference>
<dbReference type="Gene3D" id="3.40.50.1000">
    <property type="entry name" value="HAD superfamily/HAD-like"/>
    <property type="match status" value="1"/>
</dbReference>
<evidence type="ECO:0000256" key="4">
    <source>
        <dbReference type="ARBA" id="ARBA00012640"/>
    </source>
</evidence>
<evidence type="ECO:0000256" key="5">
    <source>
        <dbReference type="ARBA" id="ARBA00022605"/>
    </source>
</evidence>
<comment type="cofactor">
    <cofactor evidence="1">
        <name>Mg(2+)</name>
        <dbReference type="ChEBI" id="CHEBI:18420"/>
    </cofactor>
</comment>
<dbReference type="NCBIfam" id="TIGR01488">
    <property type="entry name" value="HAD-SF-IB"/>
    <property type="match status" value="1"/>
</dbReference>
<dbReference type="Pfam" id="PF12710">
    <property type="entry name" value="HAD"/>
    <property type="match status" value="1"/>
</dbReference>
<evidence type="ECO:0000256" key="7">
    <source>
        <dbReference type="ARBA" id="ARBA00022801"/>
    </source>
</evidence>
<dbReference type="EC" id="3.1.3.3" evidence="4"/>
<protein>
    <recommendedName>
        <fullName evidence="4">phosphoserine phosphatase</fullName>
        <ecNumber evidence="4">3.1.3.3</ecNumber>
    </recommendedName>
    <alternativeName>
        <fullName evidence="10">O-phosphoserine phosphohydrolase</fullName>
    </alternativeName>
</protein>
<accession>A0A6J6DBV2</accession>